<reference evidence="1 2" key="1">
    <citation type="submission" date="2008-07" db="EMBL/GenBank/DDBJ databases">
        <authorList>
            <person name="Tandeau de Marsac N."/>
            <person name="Ferriera S."/>
            <person name="Johnson J."/>
            <person name="Kravitz S."/>
            <person name="Beeson K."/>
            <person name="Sutton G."/>
            <person name="Rogers Y.-H."/>
            <person name="Friedman R."/>
            <person name="Frazier M."/>
            <person name="Venter J.C."/>
        </authorList>
    </citation>
    <scope>NUCLEOTIDE SEQUENCE [LARGE SCALE GENOMIC DNA]</scope>
    <source>
        <strain evidence="1 2">PCC 7420</strain>
    </source>
</reference>
<evidence type="ECO:0000313" key="2">
    <source>
        <dbReference type="Proteomes" id="UP000003835"/>
    </source>
</evidence>
<dbReference type="STRING" id="118168.MC7420_4645"/>
<name>B4VN97_9CYAN</name>
<sequence>MRQLPKLLWIILPNALVHPNWPQERLYILKTF</sequence>
<proteinExistence type="predicted"/>
<dbReference type="EMBL" id="DS989846">
    <property type="protein sequence ID" value="EDX76389.1"/>
    <property type="molecule type" value="Genomic_DNA"/>
</dbReference>
<accession>B4VN97</accession>
<keyword evidence="2" id="KW-1185">Reference proteome</keyword>
<dbReference type="AlphaFoldDB" id="B4VN97"/>
<protein>
    <submittedName>
        <fullName evidence="1">Uncharacterized protein</fullName>
    </submittedName>
</protein>
<dbReference type="Proteomes" id="UP000003835">
    <property type="component" value="Unassembled WGS sequence"/>
</dbReference>
<organism evidence="1 2">
    <name type="scientific">Coleofasciculus chthonoplastes PCC 7420</name>
    <dbReference type="NCBI Taxonomy" id="118168"/>
    <lineage>
        <taxon>Bacteria</taxon>
        <taxon>Bacillati</taxon>
        <taxon>Cyanobacteriota</taxon>
        <taxon>Cyanophyceae</taxon>
        <taxon>Coleofasciculales</taxon>
        <taxon>Coleofasciculaceae</taxon>
        <taxon>Coleofasciculus</taxon>
    </lineage>
</organism>
<gene>
    <name evidence="1" type="ORF">MC7420_4645</name>
</gene>
<evidence type="ECO:0000313" key="1">
    <source>
        <dbReference type="EMBL" id="EDX76389.1"/>
    </source>
</evidence>
<dbReference type="HOGENOM" id="CLU_3388867_0_0_3"/>